<proteinExistence type="inferred from homology"/>
<dbReference type="SUPFAM" id="SSF56796">
    <property type="entry name" value="Dehydroquinate synthase-like"/>
    <property type="match status" value="1"/>
</dbReference>
<dbReference type="PANTHER" id="PTHR43622:SF7">
    <property type="entry name" value="3-DEHYDROQUINATE SYNTHASE, CHLOROPLASTIC"/>
    <property type="match status" value="1"/>
</dbReference>
<evidence type="ECO:0000256" key="9">
    <source>
        <dbReference type="ARBA" id="ARBA00022490"/>
    </source>
</evidence>
<dbReference type="OrthoDB" id="9806583at2"/>
<dbReference type="InterPro" id="IPR030960">
    <property type="entry name" value="DHQS/DOIS_N"/>
</dbReference>
<dbReference type="InterPro" id="IPR030963">
    <property type="entry name" value="DHQ_synth_fam"/>
</dbReference>
<dbReference type="PANTHER" id="PTHR43622">
    <property type="entry name" value="3-DEHYDROQUINATE SYNTHASE"/>
    <property type="match status" value="1"/>
</dbReference>
<dbReference type="EC" id="4.2.3.4" evidence="7 18"/>
<dbReference type="GO" id="GO:0046872">
    <property type="term" value="F:metal ion binding"/>
    <property type="evidence" value="ECO:0007669"/>
    <property type="project" value="UniProtKB-KW"/>
</dbReference>
<dbReference type="UniPathway" id="UPA00053">
    <property type="reaction ID" value="UER00085"/>
</dbReference>
<comment type="similarity">
    <text evidence="6 18">Belongs to the sugar phosphate cyclases superfamily. Dehydroquinate synthase family.</text>
</comment>
<evidence type="ECO:0000256" key="11">
    <source>
        <dbReference type="ARBA" id="ARBA00022723"/>
    </source>
</evidence>
<dbReference type="NCBIfam" id="TIGR01357">
    <property type="entry name" value="aroB"/>
    <property type="match status" value="1"/>
</dbReference>
<gene>
    <name evidence="18" type="primary">aroB</name>
    <name evidence="21" type="ORF">DDE23_13225</name>
</gene>
<comment type="function">
    <text evidence="3 18">Catalyzes the conversion of 3-deoxy-D-arabino-heptulosonate 7-phosphate (DAHP) to dehydroquinate (DHQ).</text>
</comment>
<feature type="binding site" evidence="18">
    <location>
        <position position="188"/>
    </location>
    <ligand>
        <name>Zn(2+)</name>
        <dbReference type="ChEBI" id="CHEBI:29105"/>
    </ligand>
</feature>
<keyword evidence="15 18" id="KW-0057">Aromatic amino acid biosynthesis</keyword>
<feature type="binding site" evidence="18">
    <location>
        <position position="269"/>
    </location>
    <ligand>
        <name>Zn(2+)</name>
        <dbReference type="ChEBI" id="CHEBI:29105"/>
    </ligand>
</feature>
<evidence type="ECO:0000256" key="10">
    <source>
        <dbReference type="ARBA" id="ARBA00022605"/>
    </source>
</evidence>
<evidence type="ECO:0000256" key="18">
    <source>
        <dbReference type="HAMAP-Rule" id="MF_00110"/>
    </source>
</evidence>
<dbReference type="GO" id="GO:0009073">
    <property type="term" value="P:aromatic amino acid family biosynthetic process"/>
    <property type="evidence" value="ECO:0007669"/>
    <property type="project" value="UniProtKB-KW"/>
</dbReference>
<dbReference type="RefSeq" id="WP_107752211.1">
    <property type="nucleotide sequence ID" value="NZ_QBKF01000006.1"/>
</dbReference>
<evidence type="ECO:0000259" key="19">
    <source>
        <dbReference type="Pfam" id="PF01761"/>
    </source>
</evidence>
<keyword evidence="12 18" id="KW-0547">Nucleotide-binding</keyword>
<evidence type="ECO:0000256" key="14">
    <source>
        <dbReference type="ARBA" id="ARBA00023027"/>
    </source>
</evidence>
<feature type="binding site" evidence="18">
    <location>
        <position position="146"/>
    </location>
    <ligand>
        <name>NAD(+)</name>
        <dbReference type="ChEBI" id="CHEBI:57540"/>
    </ligand>
</feature>
<name>A0A2T7URD6_9RHOB</name>
<comment type="pathway">
    <text evidence="5 18">Metabolic intermediate biosynthesis; chorismate biosynthesis; chorismate from D-erythrose 4-phosphate and phosphoenolpyruvate: step 2/7.</text>
</comment>
<dbReference type="InterPro" id="IPR050071">
    <property type="entry name" value="Dehydroquinate_synthase"/>
</dbReference>
<keyword evidence="22" id="KW-1185">Reference proteome</keyword>
<evidence type="ECO:0000256" key="17">
    <source>
        <dbReference type="ARBA" id="ARBA00023285"/>
    </source>
</evidence>
<dbReference type="PIRSF" id="PIRSF001455">
    <property type="entry name" value="DHQ_synth"/>
    <property type="match status" value="1"/>
</dbReference>
<sequence length="370" mass="39481">MSKIDDVRVNLGERSYTVRVGRGLIDRAGAEIAPLLRRPRVAVVSEETVAAAQLARFRAGLEGGGVAMEALILPPGEATKSWRHLEQVVEWLIAQKVERGDMVVALGGGVIGDLVGFAASVLRRGVRFVQVPTSLLAQVDSSVGGKTGINSPLGKNLVGAFHQPSLVLCDIDALDTLPGRDFLAGYGEVVKYGLLGDAAFFDWLDANAPAMAAGDKDLRQEAVRHAVRMKADLVERDETEQGDRALLNLGHTFGHALEAATGYSDRLLHGEGVAIGCLLAFDLSARLGLCAQEAPERVAEHLARMGMKRRFADIPGDLPGRDGLIALMAQDKKVQDGAMRFILARGIGEAFVTGEVPRAALERLLDEALA</sequence>
<evidence type="ECO:0000256" key="8">
    <source>
        <dbReference type="ARBA" id="ARBA00017684"/>
    </source>
</evidence>
<organism evidence="21 22">
    <name type="scientific">Pararhodobacter aggregans</name>
    <dbReference type="NCBI Taxonomy" id="404875"/>
    <lineage>
        <taxon>Bacteria</taxon>
        <taxon>Pseudomonadati</taxon>
        <taxon>Pseudomonadota</taxon>
        <taxon>Alphaproteobacteria</taxon>
        <taxon>Rhodobacterales</taxon>
        <taxon>Paracoccaceae</taxon>
        <taxon>Pararhodobacter</taxon>
    </lineage>
</organism>
<evidence type="ECO:0000256" key="1">
    <source>
        <dbReference type="ARBA" id="ARBA00001393"/>
    </source>
</evidence>
<evidence type="ECO:0000256" key="2">
    <source>
        <dbReference type="ARBA" id="ARBA00001911"/>
    </source>
</evidence>
<keyword evidence="16 18" id="KW-0456">Lyase</keyword>
<feature type="domain" description="3-dehydroquinate synthase C-terminal" evidence="20">
    <location>
        <begin position="185"/>
        <end position="334"/>
    </location>
</feature>
<keyword evidence="9 18" id="KW-0963">Cytoplasm</keyword>
<feature type="binding site" evidence="18">
    <location>
        <position position="155"/>
    </location>
    <ligand>
        <name>NAD(+)</name>
        <dbReference type="ChEBI" id="CHEBI:57540"/>
    </ligand>
</feature>
<dbReference type="GO" id="GO:0009423">
    <property type="term" value="P:chorismate biosynthetic process"/>
    <property type="evidence" value="ECO:0007669"/>
    <property type="project" value="UniProtKB-UniRule"/>
</dbReference>
<accession>A0A2T7URD6</accession>
<keyword evidence="13 18" id="KW-0862">Zinc</keyword>
<evidence type="ECO:0000313" key="22">
    <source>
        <dbReference type="Proteomes" id="UP000244810"/>
    </source>
</evidence>
<dbReference type="Proteomes" id="UP000244810">
    <property type="component" value="Unassembled WGS sequence"/>
</dbReference>
<evidence type="ECO:0000256" key="4">
    <source>
        <dbReference type="ARBA" id="ARBA00004496"/>
    </source>
</evidence>
<dbReference type="Pfam" id="PF01761">
    <property type="entry name" value="DHQ_synthase"/>
    <property type="match status" value="1"/>
</dbReference>
<evidence type="ECO:0000259" key="20">
    <source>
        <dbReference type="Pfam" id="PF24621"/>
    </source>
</evidence>
<feature type="binding site" evidence="18">
    <location>
        <begin position="133"/>
        <end position="134"/>
    </location>
    <ligand>
        <name>NAD(+)</name>
        <dbReference type="ChEBI" id="CHEBI:57540"/>
    </ligand>
</feature>
<evidence type="ECO:0000256" key="16">
    <source>
        <dbReference type="ARBA" id="ARBA00023239"/>
    </source>
</evidence>
<feature type="binding site" evidence="18">
    <location>
        <position position="251"/>
    </location>
    <ligand>
        <name>Zn(2+)</name>
        <dbReference type="ChEBI" id="CHEBI:29105"/>
    </ligand>
</feature>
<evidence type="ECO:0000256" key="5">
    <source>
        <dbReference type="ARBA" id="ARBA00004661"/>
    </source>
</evidence>
<dbReference type="Gene3D" id="1.20.1090.10">
    <property type="entry name" value="Dehydroquinate synthase-like - alpha domain"/>
    <property type="match status" value="1"/>
</dbReference>
<comment type="subcellular location">
    <subcellularLocation>
        <location evidence="4 18">Cytoplasm</location>
    </subcellularLocation>
</comment>
<dbReference type="EMBL" id="QDDR01000006">
    <property type="protein sequence ID" value="PVE47199.1"/>
    <property type="molecule type" value="Genomic_DNA"/>
</dbReference>
<dbReference type="AlphaFoldDB" id="A0A2T7URD6"/>
<dbReference type="GO" id="GO:0008652">
    <property type="term" value="P:amino acid biosynthetic process"/>
    <property type="evidence" value="ECO:0007669"/>
    <property type="project" value="UniProtKB-KW"/>
</dbReference>
<keyword evidence="17 18" id="KW-0170">Cobalt</keyword>
<dbReference type="InterPro" id="IPR056179">
    <property type="entry name" value="DHQS_C"/>
</dbReference>
<evidence type="ECO:0000256" key="15">
    <source>
        <dbReference type="ARBA" id="ARBA00023141"/>
    </source>
</evidence>
<comment type="catalytic activity">
    <reaction evidence="1 18">
        <text>7-phospho-2-dehydro-3-deoxy-D-arabino-heptonate = 3-dehydroquinate + phosphate</text>
        <dbReference type="Rhea" id="RHEA:21968"/>
        <dbReference type="ChEBI" id="CHEBI:32364"/>
        <dbReference type="ChEBI" id="CHEBI:43474"/>
        <dbReference type="ChEBI" id="CHEBI:58394"/>
        <dbReference type="EC" id="4.2.3.4"/>
    </reaction>
</comment>
<evidence type="ECO:0000313" key="21">
    <source>
        <dbReference type="EMBL" id="PVE47199.1"/>
    </source>
</evidence>
<keyword evidence="11 18" id="KW-0479">Metal-binding</keyword>
<dbReference type="Gene3D" id="3.40.50.1970">
    <property type="match status" value="1"/>
</dbReference>
<feature type="binding site" evidence="18">
    <location>
        <begin position="109"/>
        <end position="113"/>
    </location>
    <ligand>
        <name>NAD(+)</name>
        <dbReference type="ChEBI" id="CHEBI:57540"/>
    </ligand>
</feature>
<dbReference type="GO" id="GO:0005737">
    <property type="term" value="C:cytoplasm"/>
    <property type="evidence" value="ECO:0007669"/>
    <property type="project" value="UniProtKB-SubCell"/>
</dbReference>
<dbReference type="InterPro" id="IPR016037">
    <property type="entry name" value="DHQ_synth_AroB"/>
</dbReference>
<comment type="cofactor">
    <cofactor evidence="18">
        <name>Co(2+)</name>
        <dbReference type="ChEBI" id="CHEBI:48828"/>
    </cofactor>
    <cofactor evidence="18">
        <name>Zn(2+)</name>
        <dbReference type="ChEBI" id="CHEBI:29105"/>
    </cofactor>
    <text evidence="18">Binds 1 divalent metal cation per subunit. Can use either Co(2+) or Zn(2+).</text>
</comment>
<evidence type="ECO:0000256" key="7">
    <source>
        <dbReference type="ARBA" id="ARBA00013031"/>
    </source>
</evidence>
<evidence type="ECO:0000256" key="13">
    <source>
        <dbReference type="ARBA" id="ARBA00022833"/>
    </source>
</evidence>
<comment type="caution">
    <text evidence="21">The sequence shown here is derived from an EMBL/GenBank/DDBJ whole genome shotgun (WGS) entry which is preliminary data.</text>
</comment>
<dbReference type="CDD" id="cd08195">
    <property type="entry name" value="DHQS"/>
    <property type="match status" value="1"/>
</dbReference>
<dbReference type="FunFam" id="3.40.50.1970:FF:000001">
    <property type="entry name" value="3-dehydroquinate synthase"/>
    <property type="match status" value="1"/>
</dbReference>
<protein>
    <recommendedName>
        <fullName evidence="8 18">3-dehydroquinate synthase</fullName>
        <shortName evidence="18">DHQS</shortName>
        <ecNumber evidence="7 18">4.2.3.4</ecNumber>
    </recommendedName>
</protein>
<dbReference type="GO" id="GO:0000166">
    <property type="term" value="F:nucleotide binding"/>
    <property type="evidence" value="ECO:0007669"/>
    <property type="project" value="UniProtKB-KW"/>
</dbReference>
<evidence type="ECO:0000256" key="3">
    <source>
        <dbReference type="ARBA" id="ARBA00003485"/>
    </source>
</evidence>
<feature type="domain" description="3-dehydroquinate synthase N-terminal" evidence="19">
    <location>
        <begin position="71"/>
        <end position="182"/>
    </location>
</feature>
<dbReference type="HAMAP" id="MF_00110">
    <property type="entry name" value="DHQ_synthase"/>
    <property type="match status" value="1"/>
</dbReference>
<keyword evidence="10 18" id="KW-0028">Amino-acid biosynthesis</keyword>
<evidence type="ECO:0000256" key="12">
    <source>
        <dbReference type="ARBA" id="ARBA00022741"/>
    </source>
</evidence>
<comment type="cofactor">
    <cofactor evidence="2 18">
        <name>NAD(+)</name>
        <dbReference type="ChEBI" id="CHEBI:57540"/>
    </cofactor>
</comment>
<reference evidence="21 22" key="1">
    <citation type="journal article" date="2011" name="Syst. Appl. Microbiol.">
        <title>Defluviimonas denitrificans gen. nov., sp. nov., and Pararhodobacter aggregans gen. nov., sp. nov., non-phototrophic Rhodobacteraceae from the biofilter of a marine aquaculture.</title>
        <authorList>
            <person name="Foesel B.U."/>
            <person name="Drake H.L."/>
            <person name="Schramm A."/>
        </authorList>
    </citation>
    <scope>NUCLEOTIDE SEQUENCE [LARGE SCALE GENOMIC DNA]</scope>
    <source>
        <strain evidence="21 22">D1-19</strain>
    </source>
</reference>
<comment type="caution">
    <text evidence="18">Lacks conserved residue(s) required for the propagation of feature annotation.</text>
</comment>
<keyword evidence="14 18" id="KW-0520">NAD</keyword>
<dbReference type="Pfam" id="PF24621">
    <property type="entry name" value="DHQS_C"/>
    <property type="match status" value="1"/>
</dbReference>
<dbReference type="GO" id="GO:0003856">
    <property type="term" value="F:3-dehydroquinate synthase activity"/>
    <property type="evidence" value="ECO:0007669"/>
    <property type="project" value="UniProtKB-UniRule"/>
</dbReference>
<evidence type="ECO:0000256" key="6">
    <source>
        <dbReference type="ARBA" id="ARBA00005412"/>
    </source>
</evidence>